<organism evidence="1 2">
    <name type="scientific">Collibacillus ludicampi</name>
    <dbReference type="NCBI Taxonomy" id="2771369"/>
    <lineage>
        <taxon>Bacteria</taxon>
        <taxon>Bacillati</taxon>
        <taxon>Bacillota</taxon>
        <taxon>Bacilli</taxon>
        <taxon>Bacillales</taxon>
        <taxon>Alicyclobacillaceae</taxon>
        <taxon>Collibacillus</taxon>
    </lineage>
</organism>
<dbReference type="InterPro" id="IPR022476">
    <property type="entry name" value="Spore_YabP/YqfC"/>
</dbReference>
<proteinExistence type="predicted"/>
<evidence type="ECO:0000313" key="2">
    <source>
        <dbReference type="Proteomes" id="UP001057291"/>
    </source>
</evidence>
<keyword evidence="2" id="KW-1185">Reference proteome</keyword>
<protein>
    <submittedName>
        <fullName evidence="1">Spore protein YabP</fullName>
    </submittedName>
</protein>
<dbReference type="RefSeq" id="WP_282199197.1">
    <property type="nucleotide sequence ID" value="NZ_BOQE01000001.1"/>
</dbReference>
<dbReference type="NCBIfam" id="TIGR02892">
    <property type="entry name" value="spore_yabP"/>
    <property type="match status" value="1"/>
</dbReference>
<dbReference type="Pfam" id="PF07873">
    <property type="entry name" value="YabP"/>
    <property type="match status" value="1"/>
</dbReference>
<dbReference type="Gene3D" id="2.60.40.2000">
    <property type="match status" value="1"/>
</dbReference>
<gene>
    <name evidence="1" type="primary">yabP</name>
    <name evidence="1" type="ORF">DNHGIG_16020</name>
</gene>
<comment type="caution">
    <text evidence="1">The sequence shown here is derived from an EMBL/GenBank/DDBJ whole genome shotgun (WGS) entry which is preliminary data.</text>
</comment>
<dbReference type="InterPro" id="IPR012504">
    <property type="entry name" value="Spore_YabP"/>
</dbReference>
<dbReference type="GO" id="GO:0030435">
    <property type="term" value="P:sporulation resulting in formation of a cellular spore"/>
    <property type="evidence" value="ECO:0007669"/>
    <property type="project" value="InterPro"/>
</dbReference>
<dbReference type="Proteomes" id="UP001057291">
    <property type="component" value="Unassembled WGS sequence"/>
</dbReference>
<sequence length="102" mass="11722">MAEERQRVPHKQQYERHEVMMLNRQSLQVTGVMNVESFDSHEFILQTAYGLLAIRGENLHIKTLSLENGVVAIEGMIYDMGYFDEGLSPAEKAKGFFGKLFR</sequence>
<dbReference type="PIRSF" id="PIRSF011576">
    <property type="entry name" value="YabP"/>
    <property type="match status" value="1"/>
</dbReference>
<evidence type="ECO:0000313" key="1">
    <source>
        <dbReference type="EMBL" id="GIM46053.1"/>
    </source>
</evidence>
<dbReference type="InterPro" id="IPR038705">
    <property type="entry name" value="YabP_sf"/>
</dbReference>
<accession>A0AAV4LEF4</accession>
<dbReference type="AlphaFoldDB" id="A0AAV4LEF4"/>
<reference evidence="1" key="1">
    <citation type="journal article" date="2023" name="Int. J. Syst. Evol. Microbiol.">
        <title>Collibacillus ludicampi gen. nov., sp. nov., a new soil bacterium of the family Alicyclobacillaceae.</title>
        <authorList>
            <person name="Jojima T."/>
            <person name="Ioku Y."/>
            <person name="Fukuta Y."/>
            <person name="Shirasaka N."/>
            <person name="Matsumura Y."/>
            <person name="Mori M."/>
        </authorList>
    </citation>
    <scope>NUCLEOTIDE SEQUENCE</scope>
    <source>
        <strain evidence="1">TP075</strain>
    </source>
</reference>
<name>A0AAV4LEF4_9BACL</name>
<dbReference type="EMBL" id="BOQE01000001">
    <property type="protein sequence ID" value="GIM46053.1"/>
    <property type="molecule type" value="Genomic_DNA"/>
</dbReference>